<gene>
    <name evidence="3" type="ORF">CAN33_0015625</name>
</gene>
<dbReference type="PANTHER" id="PTHR37013:SF6">
    <property type="entry name" value="INTEGRAL MEMBRANE PROTEIN"/>
    <property type="match status" value="1"/>
</dbReference>
<dbReference type="Proteomes" id="UP000197666">
    <property type="component" value="Unassembled WGS sequence"/>
</dbReference>
<comment type="caution">
    <text evidence="3">The sequence shown here is derived from an EMBL/GenBank/DDBJ whole genome shotgun (WGS) entry which is preliminary data.</text>
</comment>
<dbReference type="VEuPathDB" id="FungiDB:ASPNIDRAFT2_1211495"/>
<feature type="transmembrane region" description="Helical" evidence="1">
    <location>
        <begin position="122"/>
        <end position="139"/>
    </location>
</feature>
<feature type="transmembrane region" description="Helical" evidence="1">
    <location>
        <begin position="29"/>
        <end position="51"/>
    </location>
</feature>
<dbReference type="VEuPathDB" id="FungiDB:ATCC64974_44610"/>
<sequence length="341" mass="38136">MSVSSTKDPLDGISGELASSGGGAFKATLLFFMAIACYNVAELVVMVLSTFRRWKGLYFWSLLLSGCAGVLPYTLGFIMKFFTQAPSNLSVTILSIGWWVMVTGQAVVLYSRLHLVICDERILQRVLYMIIANVFLLHVPTTVLTYGSNAVGEEQPAWVIGYNIMEKVQMTGFTIQEIVLSGLYMWETVLMLRICLVRENQKIMYQLIWINIAMLVMDLILLGLEYASFYAVQITLKGAIYSIKLKLEFAVLGRLVAVVQNRRPISIDRDINLYSLDRETTGAPDRSLASAGESVSSRTPFCVPATGYANGTHRNINLDTGKLVTMRELSTWVQRPNDDHR</sequence>
<keyword evidence="1" id="KW-1133">Transmembrane helix</keyword>
<dbReference type="VEuPathDB" id="FungiDB:M747DRAFT_109473"/>
<evidence type="ECO:0000313" key="3">
    <source>
        <dbReference type="EMBL" id="TPR07795.1"/>
    </source>
</evidence>
<feature type="transmembrane region" description="Helical" evidence="1">
    <location>
        <begin position="91"/>
        <end position="110"/>
    </location>
</feature>
<reference evidence="4" key="1">
    <citation type="submission" date="2018-10" db="EMBL/GenBank/DDBJ databases">
        <title>FDA dAtabase for Regulatory Grade micrObial Sequences (FDA-ARGOS): Supporting development and validation of Infectious Disease Dx tests.</title>
        <authorList>
            <person name="Kerrigan L."/>
            <person name="Tallon L."/>
            <person name="Sadzewicz L."/>
            <person name="Sengamalay N."/>
            <person name="Ott S."/>
            <person name="Godinez A."/>
            <person name="Nagaraj S."/>
            <person name="Vavikolanu K."/>
            <person name="Nadendla S."/>
            <person name="George J."/>
            <person name="Sichtig H."/>
        </authorList>
    </citation>
    <scope>NUCLEOTIDE SEQUENCE [LARGE SCALE GENOMIC DNA]</scope>
    <source>
        <strain evidence="4">FDAARGOS_311</strain>
    </source>
</reference>
<feature type="transmembrane region" description="Helical" evidence="1">
    <location>
        <begin position="208"/>
        <end position="232"/>
    </location>
</feature>
<name>A0A254UAL2_ASPNG</name>
<accession>A0A254UAL2</accession>
<dbReference type="PANTHER" id="PTHR37013">
    <property type="entry name" value="INTEGRAL MEMBRANE PROTEIN (AFU_ORTHOLOGUE AFUA_1G05950)-RELATED"/>
    <property type="match status" value="1"/>
</dbReference>
<evidence type="ECO:0000313" key="4">
    <source>
        <dbReference type="Proteomes" id="UP000197666"/>
    </source>
</evidence>
<proteinExistence type="predicted"/>
<keyword evidence="1" id="KW-0812">Transmembrane</keyword>
<dbReference type="Pfam" id="PF24802">
    <property type="entry name" value="DUF7703"/>
    <property type="match status" value="1"/>
</dbReference>
<feature type="domain" description="DUF7703" evidence="2">
    <location>
        <begin position="29"/>
        <end position="259"/>
    </location>
</feature>
<evidence type="ECO:0000256" key="1">
    <source>
        <dbReference type="SAM" id="Phobius"/>
    </source>
</evidence>
<dbReference type="VEuPathDB" id="FungiDB:An07g02000"/>
<evidence type="ECO:0000259" key="2">
    <source>
        <dbReference type="Pfam" id="PF24802"/>
    </source>
</evidence>
<dbReference type="eggNOG" id="ENOG502SIDK">
    <property type="taxonomic scope" value="Eukaryota"/>
</dbReference>
<keyword evidence="1" id="KW-0472">Membrane</keyword>
<feature type="transmembrane region" description="Helical" evidence="1">
    <location>
        <begin position="178"/>
        <end position="196"/>
    </location>
</feature>
<dbReference type="EMBL" id="NKJJ02000007">
    <property type="protein sequence ID" value="TPR07795.1"/>
    <property type="molecule type" value="Genomic_DNA"/>
</dbReference>
<protein>
    <submittedName>
        <fullName evidence="3">RING-variant domain family protein</fullName>
    </submittedName>
</protein>
<feature type="transmembrane region" description="Helical" evidence="1">
    <location>
        <begin position="58"/>
        <end position="79"/>
    </location>
</feature>
<dbReference type="AlphaFoldDB" id="A0A254UAL2"/>
<organism evidence="3 4">
    <name type="scientific">Aspergillus niger</name>
    <dbReference type="NCBI Taxonomy" id="5061"/>
    <lineage>
        <taxon>Eukaryota</taxon>
        <taxon>Fungi</taxon>
        <taxon>Dikarya</taxon>
        <taxon>Ascomycota</taxon>
        <taxon>Pezizomycotina</taxon>
        <taxon>Eurotiomycetes</taxon>
        <taxon>Eurotiomycetidae</taxon>
        <taxon>Eurotiales</taxon>
        <taxon>Aspergillaceae</taxon>
        <taxon>Aspergillus</taxon>
        <taxon>Aspergillus subgen. Circumdati</taxon>
    </lineage>
</organism>
<dbReference type="InterPro" id="IPR056120">
    <property type="entry name" value="DUF7703"/>
</dbReference>